<dbReference type="EMBL" id="QSJP01000005">
    <property type="protein sequence ID" value="RHD89149.1"/>
    <property type="molecule type" value="Genomic_DNA"/>
</dbReference>
<accession>A0A414HPS0</accession>
<dbReference type="Pfam" id="PF14279">
    <property type="entry name" value="HNH_5"/>
    <property type="match status" value="1"/>
</dbReference>
<feature type="domain" description="HNH endonuclease 5" evidence="1">
    <location>
        <begin position="12"/>
        <end position="54"/>
    </location>
</feature>
<dbReference type="AlphaFoldDB" id="A0A414HPS0"/>
<dbReference type="RefSeq" id="WP_118214477.1">
    <property type="nucleotide sequence ID" value="NZ_QSJP01000005.1"/>
</dbReference>
<comment type="caution">
    <text evidence="2">The sequence shown here is derived from an EMBL/GenBank/DDBJ whole genome shotgun (WGS) entry which is preliminary data.</text>
</comment>
<evidence type="ECO:0000259" key="1">
    <source>
        <dbReference type="Pfam" id="PF14279"/>
    </source>
</evidence>
<proteinExistence type="predicted"/>
<organism evidence="2 3">
    <name type="scientific">Bacteroides thetaiotaomicron</name>
    <dbReference type="NCBI Taxonomy" id="818"/>
    <lineage>
        <taxon>Bacteria</taxon>
        <taxon>Pseudomonadati</taxon>
        <taxon>Bacteroidota</taxon>
        <taxon>Bacteroidia</taxon>
        <taxon>Bacteroidales</taxon>
        <taxon>Bacteroidaceae</taxon>
        <taxon>Bacteroides</taxon>
    </lineage>
</organism>
<reference evidence="2 3" key="1">
    <citation type="submission" date="2018-08" db="EMBL/GenBank/DDBJ databases">
        <title>A genome reference for cultivated species of the human gut microbiota.</title>
        <authorList>
            <person name="Zou Y."/>
            <person name="Xue W."/>
            <person name="Luo G."/>
        </authorList>
    </citation>
    <scope>NUCLEOTIDE SEQUENCE [LARGE SCALE GENOMIC DNA]</scope>
    <source>
        <strain evidence="2 3">AM30-26</strain>
    </source>
</reference>
<gene>
    <name evidence="2" type="ORF">DW780_07250</name>
</gene>
<dbReference type="InterPro" id="IPR029471">
    <property type="entry name" value="HNH_5"/>
</dbReference>
<sequence>MGYKQYIKEGTCIWCQRNSPRVTFRNEPHIIPESLGGTEIGFDICDDCNRYFGSANKNEPNTNLIFKEMFGAIRAFSCTPTPDTYKNLSSVYFEYRYKTNTIKIKSRFSISVITRQFKRSLYEVFLQKYHYQTGKGLDCKMDNVRNYARWNKGNLRVYYVYNKVILTSTGKDALFLPMSDGAISDIDDYGFFPFWFMGHYFLLEIIPSKAQLADFLYLQKNANQLIIPATGEERLMELTDIRQVDFFMERFGKKHIDVNEKLNR</sequence>
<dbReference type="Proteomes" id="UP000284785">
    <property type="component" value="Unassembled WGS sequence"/>
</dbReference>
<protein>
    <recommendedName>
        <fullName evidence="1">HNH endonuclease 5 domain-containing protein</fullName>
    </recommendedName>
</protein>
<name>A0A414HPS0_BACT4</name>
<evidence type="ECO:0000313" key="3">
    <source>
        <dbReference type="Proteomes" id="UP000284785"/>
    </source>
</evidence>
<evidence type="ECO:0000313" key="2">
    <source>
        <dbReference type="EMBL" id="RHD89149.1"/>
    </source>
</evidence>